<dbReference type="AlphaFoldDB" id="A0A8J5JHS9"/>
<evidence type="ECO:0000313" key="1">
    <source>
        <dbReference type="EMBL" id="KAG7158522.1"/>
    </source>
</evidence>
<protein>
    <submittedName>
        <fullName evidence="1">Uncharacterized protein</fullName>
    </submittedName>
</protein>
<gene>
    <name evidence="1" type="ORF">Hamer_G029551</name>
</gene>
<dbReference type="Proteomes" id="UP000747542">
    <property type="component" value="Unassembled WGS sequence"/>
</dbReference>
<name>A0A8J5JHS9_HOMAM</name>
<feature type="non-terminal residue" evidence="1">
    <location>
        <position position="1"/>
    </location>
</feature>
<organism evidence="1 2">
    <name type="scientific">Homarus americanus</name>
    <name type="common">American lobster</name>
    <dbReference type="NCBI Taxonomy" id="6706"/>
    <lineage>
        <taxon>Eukaryota</taxon>
        <taxon>Metazoa</taxon>
        <taxon>Ecdysozoa</taxon>
        <taxon>Arthropoda</taxon>
        <taxon>Crustacea</taxon>
        <taxon>Multicrustacea</taxon>
        <taxon>Malacostraca</taxon>
        <taxon>Eumalacostraca</taxon>
        <taxon>Eucarida</taxon>
        <taxon>Decapoda</taxon>
        <taxon>Pleocyemata</taxon>
        <taxon>Astacidea</taxon>
        <taxon>Nephropoidea</taxon>
        <taxon>Nephropidae</taxon>
        <taxon>Homarus</taxon>
    </lineage>
</organism>
<evidence type="ECO:0000313" key="2">
    <source>
        <dbReference type="Proteomes" id="UP000747542"/>
    </source>
</evidence>
<comment type="caution">
    <text evidence="1">The sequence shown here is derived from an EMBL/GenBank/DDBJ whole genome shotgun (WGS) entry which is preliminary data.</text>
</comment>
<proteinExistence type="predicted"/>
<accession>A0A8J5JHS9</accession>
<keyword evidence="2" id="KW-1185">Reference proteome</keyword>
<reference evidence="1" key="1">
    <citation type="journal article" date="2021" name="Sci. Adv.">
        <title>The American lobster genome reveals insights on longevity, neural, and immune adaptations.</title>
        <authorList>
            <person name="Polinski J.M."/>
            <person name="Zimin A.V."/>
            <person name="Clark K.F."/>
            <person name="Kohn A.B."/>
            <person name="Sadowski N."/>
            <person name="Timp W."/>
            <person name="Ptitsyn A."/>
            <person name="Khanna P."/>
            <person name="Romanova D.Y."/>
            <person name="Williams P."/>
            <person name="Greenwood S.J."/>
            <person name="Moroz L.L."/>
            <person name="Walt D.R."/>
            <person name="Bodnar A.G."/>
        </authorList>
    </citation>
    <scope>NUCLEOTIDE SEQUENCE</scope>
    <source>
        <strain evidence="1">GMGI-L3</strain>
    </source>
</reference>
<sequence length="219" mass="24128">MLSSGEPNHEPELWAIQCIHDPRLEVRNIQSGDRVMEVERWSFSGQTRVNGRVPVGSTSIFYIKLFNTSCLKEKKDDRLWEVDDTCIADTCGRLVLRPPGMRESGREVRVYVAPPASEVSTQTVQVVCVGWCVRGRKVPKTRLKVTEDTSLGVISHVGLSQGIVTVPVVPVTFEGEEVGFVMYTAVIYGQPPLPGTVPRQLSSLNTLTTTVVCAGVTQE</sequence>
<dbReference type="EMBL" id="JAHLQT010034818">
    <property type="protein sequence ID" value="KAG7158522.1"/>
    <property type="molecule type" value="Genomic_DNA"/>
</dbReference>